<dbReference type="GO" id="GO:0006310">
    <property type="term" value="P:DNA recombination"/>
    <property type="evidence" value="ECO:0007669"/>
    <property type="project" value="UniProtKB-KW"/>
</dbReference>
<evidence type="ECO:0000313" key="3">
    <source>
        <dbReference type="EMBL" id="PYE52509.1"/>
    </source>
</evidence>
<dbReference type="CDD" id="cd01192">
    <property type="entry name" value="INT_C_like_3"/>
    <property type="match status" value="1"/>
</dbReference>
<keyword evidence="7" id="KW-1185">Reference proteome</keyword>
<name>A0A2V4VQW2_PAEBA</name>
<dbReference type="Pfam" id="PF00589">
    <property type="entry name" value="Phage_integrase"/>
    <property type="match status" value="1"/>
</dbReference>
<dbReference type="InterPro" id="IPR013762">
    <property type="entry name" value="Integrase-like_cat_sf"/>
</dbReference>
<proteinExistence type="predicted"/>
<dbReference type="PANTHER" id="PTHR30349:SF82">
    <property type="entry name" value="INTEGRASE_RECOMBINASE YOEC-RELATED"/>
    <property type="match status" value="1"/>
</dbReference>
<dbReference type="InterPro" id="IPR011010">
    <property type="entry name" value="DNA_brk_join_enz"/>
</dbReference>
<dbReference type="EMBL" id="CP054614">
    <property type="protein sequence ID" value="QKS59332.1"/>
    <property type="molecule type" value="Genomic_DNA"/>
</dbReference>
<organism evidence="3 6">
    <name type="scientific">Paenibacillus barcinonensis</name>
    <dbReference type="NCBI Taxonomy" id="198119"/>
    <lineage>
        <taxon>Bacteria</taxon>
        <taxon>Bacillati</taxon>
        <taxon>Bacillota</taxon>
        <taxon>Bacilli</taxon>
        <taxon>Bacillales</taxon>
        <taxon>Paenibacillaceae</taxon>
        <taxon>Paenibacillus</taxon>
    </lineage>
</organism>
<dbReference type="GO" id="GO:0003677">
    <property type="term" value="F:DNA binding"/>
    <property type="evidence" value="ECO:0007669"/>
    <property type="project" value="InterPro"/>
</dbReference>
<dbReference type="Proteomes" id="UP000509327">
    <property type="component" value="Chromosome"/>
</dbReference>
<evidence type="ECO:0000313" key="7">
    <source>
        <dbReference type="Proteomes" id="UP000509327"/>
    </source>
</evidence>
<dbReference type="PROSITE" id="PS51898">
    <property type="entry name" value="TYR_RECOMBINASE"/>
    <property type="match status" value="1"/>
</dbReference>
<dbReference type="Proteomes" id="UP000247790">
    <property type="component" value="Unassembled WGS sequence"/>
</dbReference>
<dbReference type="InterPro" id="IPR050090">
    <property type="entry name" value="Tyrosine_recombinase_XerCD"/>
</dbReference>
<evidence type="ECO:0000259" key="2">
    <source>
        <dbReference type="PROSITE" id="PS51898"/>
    </source>
</evidence>
<evidence type="ECO:0000313" key="6">
    <source>
        <dbReference type="Proteomes" id="UP000247790"/>
    </source>
</evidence>
<protein>
    <submittedName>
        <fullName evidence="3">Phage integrase family protein</fullName>
    </submittedName>
    <submittedName>
        <fullName evidence="4">Site-specific integrase</fullName>
    </submittedName>
</protein>
<dbReference type="EMBL" id="CP054614">
    <property type="protein sequence ID" value="QKS59386.1"/>
    <property type="molecule type" value="Genomic_DNA"/>
</dbReference>
<keyword evidence="1" id="KW-0233">DNA recombination</keyword>
<dbReference type="PANTHER" id="PTHR30349">
    <property type="entry name" value="PHAGE INTEGRASE-RELATED"/>
    <property type="match status" value="1"/>
</dbReference>
<gene>
    <name evidence="3" type="ORF">DFQ00_101447</name>
    <name evidence="4" type="ORF">HUB98_26095</name>
    <name evidence="5" type="ORF">HUB98_26385</name>
</gene>
<evidence type="ECO:0000256" key="1">
    <source>
        <dbReference type="ARBA" id="ARBA00023172"/>
    </source>
</evidence>
<evidence type="ECO:0000313" key="5">
    <source>
        <dbReference type="EMBL" id="QKS59386.1"/>
    </source>
</evidence>
<evidence type="ECO:0000313" key="4">
    <source>
        <dbReference type="EMBL" id="QKS59332.1"/>
    </source>
</evidence>
<dbReference type="GO" id="GO:0015074">
    <property type="term" value="P:DNA integration"/>
    <property type="evidence" value="ECO:0007669"/>
    <property type="project" value="InterPro"/>
</dbReference>
<dbReference type="AlphaFoldDB" id="A0A2V4VQW2"/>
<dbReference type="Gene3D" id="1.10.443.10">
    <property type="entry name" value="Intergrase catalytic core"/>
    <property type="match status" value="1"/>
</dbReference>
<dbReference type="EMBL" id="QJSW01000001">
    <property type="protein sequence ID" value="PYE52509.1"/>
    <property type="molecule type" value="Genomic_DNA"/>
</dbReference>
<feature type="domain" description="Tyr recombinase" evidence="2">
    <location>
        <begin position="6"/>
        <end position="176"/>
    </location>
</feature>
<dbReference type="SUPFAM" id="SSF56349">
    <property type="entry name" value="DNA breaking-rejoining enzymes"/>
    <property type="match status" value="1"/>
</dbReference>
<dbReference type="InterPro" id="IPR002104">
    <property type="entry name" value="Integrase_catalytic"/>
</dbReference>
<accession>A0A2V4VQW2</accession>
<reference evidence="3 6" key="1">
    <citation type="submission" date="2018-06" db="EMBL/GenBank/DDBJ databases">
        <title>Genomic Encyclopedia of Type Strains, Phase III (KMG-III): the genomes of soil and plant-associated and newly described type strains.</title>
        <authorList>
            <person name="Whitman W."/>
        </authorList>
    </citation>
    <scope>NUCLEOTIDE SEQUENCE [LARGE SCALE GENOMIC DNA]</scope>
    <source>
        <strain evidence="3 6">CECT 7022</strain>
    </source>
</reference>
<dbReference type="OrthoDB" id="9788852at2"/>
<reference evidence="4 7" key="2">
    <citation type="submission" date="2020-06" db="EMBL/GenBank/DDBJ databases">
        <title>Complete genome of Paenibacillus barcinonensis KACC11450.</title>
        <authorList>
            <person name="Kim M."/>
            <person name="Park Y.-J."/>
            <person name="Shin J.-H."/>
        </authorList>
    </citation>
    <scope>NUCLEOTIDE SEQUENCE [LARGE SCALE GENOMIC DNA]</scope>
    <source>
        <strain evidence="4 7">KACC11450</strain>
    </source>
</reference>
<sequence length="181" mass="21441">MNIVQPIRDPAMIEEIKEFFGAKSKRNRMMFVFGINTGYRIQDMLKVRKRDVMGEHIVMIEMKTGKKRWLQVNPVLRRELKEYTANLNDDDYLFPSRQGKNKPIKRDMAYKIMNEAAEEFKLKDIGTHTMRKTFGYHMYQKTKDITLVRKLLNHASEAITFRYIGMDQDMMDSAMNRFGGL</sequence>
<dbReference type="RefSeq" id="WP_110893689.1">
    <property type="nucleotide sequence ID" value="NZ_CP054614.1"/>
</dbReference>